<dbReference type="HOGENOM" id="CLU_2795811_0_0_1"/>
<keyword evidence="3" id="KW-1185">Reference proteome</keyword>
<evidence type="ECO:0000313" key="3">
    <source>
        <dbReference type="Proteomes" id="UP000054248"/>
    </source>
</evidence>
<dbReference type="Proteomes" id="UP000054248">
    <property type="component" value="Unassembled WGS sequence"/>
</dbReference>
<dbReference type="EMBL" id="KN823108">
    <property type="protein sequence ID" value="KIO22500.1"/>
    <property type="molecule type" value="Genomic_DNA"/>
</dbReference>
<accession>A0A0C3Q277</accession>
<dbReference type="AlphaFoldDB" id="A0A0C3Q277"/>
<protein>
    <submittedName>
        <fullName evidence="2">Uncharacterized protein</fullName>
    </submittedName>
</protein>
<reference evidence="3" key="2">
    <citation type="submission" date="2015-01" db="EMBL/GenBank/DDBJ databases">
        <title>Evolutionary Origins and Diversification of the Mycorrhizal Mutualists.</title>
        <authorList>
            <consortium name="DOE Joint Genome Institute"/>
            <consortium name="Mycorrhizal Genomics Consortium"/>
            <person name="Kohler A."/>
            <person name="Kuo A."/>
            <person name="Nagy L.G."/>
            <person name="Floudas D."/>
            <person name="Copeland A."/>
            <person name="Barry K.W."/>
            <person name="Cichocki N."/>
            <person name="Veneault-Fourrey C."/>
            <person name="LaButti K."/>
            <person name="Lindquist E.A."/>
            <person name="Lipzen A."/>
            <person name="Lundell T."/>
            <person name="Morin E."/>
            <person name="Murat C."/>
            <person name="Riley R."/>
            <person name="Ohm R."/>
            <person name="Sun H."/>
            <person name="Tunlid A."/>
            <person name="Henrissat B."/>
            <person name="Grigoriev I.V."/>
            <person name="Hibbett D.S."/>
            <person name="Martin F."/>
        </authorList>
    </citation>
    <scope>NUCLEOTIDE SEQUENCE [LARGE SCALE GENOMIC DNA]</scope>
    <source>
        <strain evidence="3">MUT 4182</strain>
    </source>
</reference>
<evidence type="ECO:0000256" key="1">
    <source>
        <dbReference type="SAM" id="MobiDB-lite"/>
    </source>
</evidence>
<name>A0A0C3Q277_9AGAM</name>
<sequence length="68" mass="7738">MYTIQPHLHGTRGQRTRQITVQRPRTSISPFPSGRFQSQPPILPSTEALTRTKIIRASSDRIPPPDFN</sequence>
<organism evidence="2 3">
    <name type="scientific">Tulasnella calospora MUT 4182</name>
    <dbReference type="NCBI Taxonomy" id="1051891"/>
    <lineage>
        <taxon>Eukaryota</taxon>
        <taxon>Fungi</taxon>
        <taxon>Dikarya</taxon>
        <taxon>Basidiomycota</taxon>
        <taxon>Agaricomycotina</taxon>
        <taxon>Agaricomycetes</taxon>
        <taxon>Cantharellales</taxon>
        <taxon>Tulasnellaceae</taxon>
        <taxon>Tulasnella</taxon>
    </lineage>
</organism>
<feature type="compositionally biased region" description="Polar residues" evidence="1">
    <location>
        <begin position="16"/>
        <end position="40"/>
    </location>
</feature>
<gene>
    <name evidence="2" type="ORF">M407DRAFT_245143</name>
</gene>
<reference evidence="2 3" key="1">
    <citation type="submission" date="2014-04" db="EMBL/GenBank/DDBJ databases">
        <authorList>
            <consortium name="DOE Joint Genome Institute"/>
            <person name="Kuo A."/>
            <person name="Girlanda M."/>
            <person name="Perotto S."/>
            <person name="Kohler A."/>
            <person name="Nagy L.G."/>
            <person name="Floudas D."/>
            <person name="Copeland A."/>
            <person name="Barry K.W."/>
            <person name="Cichocki N."/>
            <person name="Veneault-Fourrey C."/>
            <person name="LaButti K."/>
            <person name="Lindquist E.A."/>
            <person name="Lipzen A."/>
            <person name="Lundell T."/>
            <person name="Morin E."/>
            <person name="Murat C."/>
            <person name="Sun H."/>
            <person name="Tunlid A."/>
            <person name="Henrissat B."/>
            <person name="Grigoriev I.V."/>
            <person name="Hibbett D.S."/>
            <person name="Martin F."/>
            <person name="Nordberg H.P."/>
            <person name="Cantor M.N."/>
            <person name="Hua S.X."/>
        </authorList>
    </citation>
    <scope>NUCLEOTIDE SEQUENCE [LARGE SCALE GENOMIC DNA]</scope>
    <source>
        <strain evidence="2 3">MUT 4182</strain>
    </source>
</reference>
<feature type="region of interest" description="Disordered" evidence="1">
    <location>
        <begin position="1"/>
        <end position="42"/>
    </location>
</feature>
<proteinExistence type="predicted"/>
<evidence type="ECO:0000313" key="2">
    <source>
        <dbReference type="EMBL" id="KIO22500.1"/>
    </source>
</evidence>